<gene>
    <name evidence="3" type="ORF">CARN2_1104</name>
</gene>
<feature type="region of interest" description="Disordered" evidence="1">
    <location>
        <begin position="1"/>
        <end position="35"/>
    </location>
</feature>
<dbReference type="Gene3D" id="3.40.50.150">
    <property type="entry name" value="Vaccinia Virus protein VP39"/>
    <property type="match status" value="1"/>
</dbReference>
<sequence>MTHPDPAASPASPAPPAASTTASAPASPAPASGFGDARGMWDARFAQPGLLFGATANAFLQREAQRMAPRSRVLSVADGEGRNSIWLAEQGHAVTAFDLSPVAVAKARAWAAERGQSLDFRAAGWTTGPGRRTPATPSPPSSCSLPTRPCVRACSPACGKPSSPAASCCCRATRPSSSTTAPAAPASWSISTPRPCCANCCRRPTGCCCANTKTPCMKAPATPASRR</sequence>
<dbReference type="InterPro" id="IPR041698">
    <property type="entry name" value="Methyltransf_25"/>
</dbReference>
<feature type="domain" description="Methyltransferase" evidence="2">
    <location>
        <begin position="73"/>
        <end position="123"/>
    </location>
</feature>
<proteinExistence type="predicted"/>
<dbReference type="AlphaFoldDB" id="E6PMG2"/>
<accession>E6PMG2</accession>
<dbReference type="InterPro" id="IPR029063">
    <property type="entry name" value="SAM-dependent_MTases_sf"/>
</dbReference>
<feature type="compositionally biased region" description="Low complexity" evidence="1">
    <location>
        <begin position="1"/>
        <end position="32"/>
    </location>
</feature>
<dbReference type="SUPFAM" id="SSF53335">
    <property type="entry name" value="S-adenosyl-L-methionine-dependent methyltransferases"/>
    <property type="match status" value="1"/>
</dbReference>
<comment type="caution">
    <text evidence="3">The sequence shown here is derived from an EMBL/GenBank/DDBJ whole genome shotgun (WGS) entry which is preliminary data.</text>
</comment>
<reference evidence="3" key="1">
    <citation type="submission" date="2009-10" db="EMBL/GenBank/DDBJ databases">
        <title>Diversity of trophic interactions inside an arsenic-rich microbial ecosystem.</title>
        <authorList>
            <person name="Bertin P.N."/>
            <person name="Heinrich-Salmeron A."/>
            <person name="Pelletier E."/>
            <person name="Goulhen-Chollet F."/>
            <person name="Arsene-Ploetze F."/>
            <person name="Gallien S."/>
            <person name="Calteau A."/>
            <person name="Vallenet D."/>
            <person name="Casiot C."/>
            <person name="Chane-Woon-Ming B."/>
            <person name="Giloteaux L."/>
            <person name="Barakat M."/>
            <person name="Bonnefoy V."/>
            <person name="Bruneel O."/>
            <person name="Chandler M."/>
            <person name="Cleiss J."/>
            <person name="Duran R."/>
            <person name="Elbaz-Poulichet F."/>
            <person name="Fonknechten N."/>
            <person name="Lauga B."/>
            <person name="Mornico D."/>
            <person name="Ortet P."/>
            <person name="Schaeffer C."/>
            <person name="Siguier P."/>
            <person name="Alexander Thil Smith A."/>
            <person name="Van Dorsselaer A."/>
            <person name="Weissenbach J."/>
            <person name="Medigue C."/>
            <person name="Le Paslier D."/>
        </authorList>
    </citation>
    <scope>NUCLEOTIDE SEQUENCE</scope>
</reference>
<protein>
    <recommendedName>
        <fullName evidence="2">Methyltransferase domain-containing protein</fullName>
    </recommendedName>
</protein>
<dbReference type="EMBL" id="CABM01000020">
    <property type="protein sequence ID" value="CBH96114.1"/>
    <property type="molecule type" value="Genomic_DNA"/>
</dbReference>
<evidence type="ECO:0000259" key="2">
    <source>
        <dbReference type="Pfam" id="PF13649"/>
    </source>
</evidence>
<organism evidence="3">
    <name type="scientific">mine drainage metagenome</name>
    <dbReference type="NCBI Taxonomy" id="410659"/>
    <lineage>
        <taxon>unclassified sequences</taxon>
        <taxon>metagenomes</taxon>
        <taxon>ecological metagenomes</taxon>
    </lineage>
</organism>
<dbReference type="Pfam" id="PF13649">
    <property type="entry name" value="Methyltransf_25"/>
    <property type="match status" value="1"/>
</dbReference>
<evidence type="ECO:0000256" key="1">
    <source>
        <dbReference type="SAM" id="MobiDB-lite"/>
    </source>
</evidence>
<name>E6PMG2_9ZZZZ</name>
<evidence type="ECO:0000313" key="3">
    <source>
        <dbReference type="EMBL" id="CBH96114.1"/>
    </source>
</evidence>